<protein>
    <submittedName>
        <fullName evidence="3">PPP1R35_C domain-containing protein</fullName>
    </submittedName>
</protein>
<feature type="compositionally biased region" description="Polar residues" evidence="1">
    <location>
        <begin position="10"/>
        <end position="25"/>
    </location>
</feature>
<evidence type="ECO:0000313" key="3">
    <source>
        <dbReference type="WBParaSite" id="Hba_12851"/>
    </source>
</evidence>
<feature type="region of interest" description="Disordered" evidence="1">
    <location>
        <begin position="1"/>
        <end position="25"/>
    </location>
</feature>
<name>A0A1I7X630_HETBA</name>
<sequence length="230" mass="26043">MSRLPLSKMSLRSDNENSISSVKKQIATTNSSHRRVLGELKNIVGPGVQGIARTSLNSHMRISEKTKAGFGITMLHFMNCTFFFDYNNLLVMVENIKRRSLSDLCGHSVPTVDIEPKEMLHQSGSSLNTGDFHGTKHSIKTNKVLWASDAELHKSELSPSTVNECEDYPPVETFERVDNYVDNYRDVLWKPDVFLVDSVSLRSPLPYHSVLITSEELDDMIANFNPENYY</sequence>
<dbReference type="Proteomes" id="UP000095283">
    <property type="component" value="Unplaced"/>
</dbReference>
<organism evidence="2 3">
    <name type="scientific">Heterorhabditis bacteriophora</name>
    <name type="common">Entomopathogenic nematode worm</name>
    <dbReference type="NCBI Taxonomy" id="37862"/>
    <lineage>
        <taxon>Eukaryota</taxon>
        <taxon>Metazoa</taxon>
        <taxon>Ecdysozoa</taxon>
        <taxon>Nematoda</taxon>
        <taxon>Chromadorea</taxon>
        <taxon>Rhabditida</taxon>
        <taxon>Rhabditina</taxon>
        <taxon>Rhabditomorpha</taxon>
        <taxon>Strongyloidea</taxon>
        <taxon>Heterorhabditidae</taxon>
        <taxon>Heterorhabditis</taxon>
    </lineage>
</organism>
<evidence type="ECO:0000256" key="1">
    <source>
        <dbReference type="SAM" id="MobiDB-lite"/>
    </source>
</evidence>
<evidence type="ECO:0000313" key="2">
    <source>
        <dbReference type="Proteomes" id="UP000095283"/>
    </source>
</evidence>
<accession>A0A1I7X630</accession>
<keyword evidence="2" id="KW-1185">Reference proteome</keyword>
<proteinExistence type="predicted"/>
<dbReference type="AlphaFoldDB" id="A0A1I7X630"/>
<dbReference type="WBParaSite" id="Hba_12851">
    <property type="protein sequence ID" value="Hba_12851"/>
    <property type="gene ID" value="Hba_12851"/>
</dbReference>
<reference evidence="3" key="1">
    <citation type="submission" date="2016-11" db="UniProtKB">
        <authorList>
            <consortium name="WormBaseParasite"/>
        </authorList>
    </citation>
    <scope>IDENTIFICATION</scope>
</reference>